<organism evidence="2 3">
    <name type="scientific">Allacma fusca</name>
    <dbReference type="NCBI Taxonomy" id="39272"/>
    <lineage>
        <taxon>Eukaryota</taxon>
        <taxon>Metazoa</taxon>
        <taxon>Ecdysozoa</taxon>
        <taxon>Arthropoda</taxon>
        <taxon>Hexapoda</taxon>
        <taxon>Collembola</taxon>
        <taxon>Symphypleona</taxon>
        <taxon>Sminthuridae</taxon>
        <taxon>Allacma</taxon>
    </lineage>
</organism>
<accession>A0A8J2PID6</accession>
<feature type="compositionally biased region" description="Basic and acidic residues" evidence="1">
    <location>
        <begin position="85"/>
        <end position="102"/>
    </location>
</feature>
<evidence type="ECO:0000256" key="1">
    <source>
        <dbReference type="SAM" id="MobiDB-lite"/>
    </source>
</evidence>
<dbReference type="EMBL" id="CAJVCH010560677">
    <property type="protein sequence ID" value="CAG7831478.1"/>
    <property type="molecule type" value="Genomic_DNA"/>
</dbReference>
<feature type="compositionally biased region" description="Low complexity" evidence="1">
    <location>
        <begin position="20"/>
        <end position="31"/>
    </location>
</feature>
<gene>
    <name evidence="2" type="ORF">AFUS01_LOCUS41220</name>
</gene>
<keyword evidence="3" id="KW-1185">Reference proteome</keyword>
<evidence type="ECO:0000313" key="2">
    <source>
        <dbReference type="EMBL" id="CAG7831478.1"/>
    </source>
</evidence>
<evidence type="ECO:0000313" key="3">
    <source>
        <dbReference type="Proteomes" id="UP000708208"/>
    </source>
</evidence>
<name>A0A8J2PID6_9HEXA</name>
<sequence>ASTPTPNASALPESSEKTAPEVTTETKSTTPVKPPVEVKPEVNSVDEATNTVDEQKPGVVKGEAAIQTDDEGKDEKSDGVSSDTEVVKTDERPSDLDGKKCSEWTPQDVEKYFNDKGLPEAGALFREQVFI</sequence>
<protein>
    <submittedName>
        <fullName evidence="2">Uncharacterized protein</fullName>
    </submittedName>
</protein>
<feature type="non-terminal residue" evidence="2">
    <location>
        <position position="1"/>
    </location>
</feature>
<reference evidence="2" key="1">
    <citation type="submission" date="2021-06" db="EMBL/GenBank/DDBJ databases">
        <authorList>
            <person name="Hodson N. C."/>
            <person name="Mongue J. A."/>
            <person name="Jaron S. K."/>
        </authorList>
    </citation>
    <scope>NUCLEOTIDE SEQUENCE</scope>
</reference>
<proteinExistence type="predicted"/>
<dbReference type="Proteomes" id="UP000708208">
    <property type="component" value="Unassembled WGS sequence"/>
</dbReference>
<dbReference type="AlphaFoldDB" id="A0A8J2PID6"/>
<feature type="region of interest" description="Disordered" evidence="1">
    <location>
        <begin position="1"/>
        <end position="102"/>
    </location>
</feature>
<comment type="caution">
    <text evidence="2">The sequence shown here is derived from an EMBL/GenBank/DDBJ whole genome shotgun (WGS) entry which is preliminary data.</text>
</comment>